<evidence type="ECO:0000256" key="1">
    <source>
        <dbReference type="ARBA" id="ARBA00009902"/>
    </source>
</evidence>
<dbReference type="CDD" id="cd08995">
    <property type="entry name" value="GH32_EcAec43-like"/>
    <property type="match status" value="1"/>
</dbReference>
<dbReference type="HOGENOM" id="CLU_042071_1_0_1"/>
<evidence type="ECO:0000256" key="2">
    <source>
        <dbReference type="ARBA" id="ARBA00012758"/>
    </source>
</evidence>
<comment type="similarity">
    <text evidence="1">Belongs to the glycosyl hydrolase 32 family.</text>
</comment>
<dbReference type="GO" id="GO:0004564">
    <property type="term" value="F:beta-fructofuranosidase activity"/>
    <property type="evidence" value="ECO:0007669"/>
    <property type="project" value="UniProtKB-EC"/>
</dbReference>
<dbReference type="Pfam" id="PF00251">
    <property type="entry name" value="Glyco_hydro_32N"/>
    <property type="match status" value="1"/>
</dbReference>
<dbReference type="InterPro" id="IPR051214">
    <property type="entry name" value="GH32_Enzymes"/>
</dbReference>
<dbReference type="STRING" id="1016849.A0A0D1XAG8"/>
<dbReference type="PANTHER" id="PTHR43101:SF1">
    <property type="entry name" value="BETA-FRUCTOSIDASE"/>
    <property type="match status" value="1"/>
</dbReference>
<reference evidence="7 8" key="1">
    <citation type="submission" date="2015-01" db="EMBL/GenBank/DDBJ databases">
        <title>The Genome Sequence of Exophiala sideris CBS121828.</title>
        <authorList>
            <consortium name="The Broad Institute Genomics Platform"/>
            <person name="Cuomo C."/>
            <person name="de Hoog S."/>
            <person name="Gorbushina A."/>
            <person name="Stielow B."/>
            <person name="Teixiera M."/>
            <person name="Abouelleil A."/>
            <person name="Chapman S.B."/>
            <person name="Priest M."/>
            <person name="Young S.K."/>
            <person name="Wortman J."/>
            <person name="Nusbaum C."/>
            <person name="Birren B."/>
        </authorList>
    </citation>
    <scope>NUCLEOTIDE SEQUENCE [LARGE SCALE GENOMIC DNA]</scope>
    <source>
        <strain evidence="7 8">CBS 121828</strain>
    </source>
</reference>
<evidence type="ECO:0000256" key="4">
    <source>
        <dbReference type="ARBA" id="ARBA00023295"/>
    </source>
</evidence>
<dbReference type="EMBL" id="KN846951">
    <property type="protein sequence ID" value="KIV84871.1"/>
    <property type="molecule type" value="Genomic_DNA"/>
</dbReference>
<evidence type="ECO:0000256" key="3">
    <source>
        <dbReference type="ARBA" id="ARBA00022801"/>
    </source>
</evidence>
<dbReference type="InterPro" id="IPR013148">
    <property type="entry name" value="Glyco_hydro_32_N"/>
</dbReference>
<dbReference type="PANTHER" id="PTHR43101">
    <property type="entry name" value="BETA-FRUCTOSIDASE"/>
    <property type="match status" value="1"/>
</dbReference>
<dbReference type="EC" id="3.2.1.26" evidence="2"/>
<keyword evidence="4" id="KW-0326">Glycosidase</keyword>
<dbReference type="SMART" id="SM00640">
    <property type="entry name" value="Glyco_32"/>
    <property type="match status" value="1"/>
</dbReference>
<accession>A0A0D1XAG8</accession>
<gene>
    <name evidence="7" type="ORF">PV11_00623</name>
</gene>
<evidence type="ECO:0000256" key="5">
    <source>
        <dbReference type="SAM" id="MobiDB-lite"/>
    </source>
</evidence>
<keyword evidence="3" id="KW-0378">Hydrolase</keyword>
<proteinExistence type="inferred from homology"/>
<feature type="region of interest" description="Disordered" evidence="5">
    <location>
        <begin position="66"/>
        <end position="85"/>
    </location>
</feature>
<evidence type="ECO:0000313" key="8">
    <source>
        <dbReference type="Proteomes" id="UP000053599"/>
    </source>
</evidence>
<name>A0A0D1XAG8_9EURO</name>
<organism evidence="7 8">
    <name type="scientific">Exophiala sideris</name>
    <dbReference type="NCBI Taxonomy" id="1016849"/>
    <lineage>
        <taxon>Eukaryota</taxon>
        <taxon>Fungi</taxon>
        <taxon>Dikarya</taxon>
        <taxon>Ascomycota</taxon>
        <taxon>Pezizomycotina</taxon>
        <taxon>Eurotiomycetes</taxon>
        <taxon>Chaetothyriomycetidae</taxon>
        <taxon>Chaetothyriales</taxon>
        <taxon>Herpotrichiellaceae</taxon>
        <taxon>Exophiala</taxon>
    </lineage>
</organism>
<evidence type="ECO:0000313" key="7">
    <source>
        <dbReference type="EMBL" id="KIV84871.1"/>
    </source>
</evidence>
<dbReference type="Gene3D" id="2.115.10.20">
    <property type="entry name" value="Glycosyl hydrolase domain, family 43"/>
    <property type="match status" value="1"/>
</dbReference>
<dbReference type="AlphaFoldDB" id="A0A0D1XAG8"/>
<dbReference type="SUPFAM" id="SSF75005">
    <property type="entry name" value="Arabinanase/levansucrase/invertase"/>
    <property type="match status" value="1"/>
</dbReference>
<dbReference type="InterPro" id="IPR023296">
    <property type="entry name" value="Glyco_hydro_beta-prop_sf"/>
</dbReference>
<sequence>MHLIQSERYGRPSDAQAAADAIPILVDNTYHLFHLATPPHTIHHPPRLRSSWFRLRSTDLKSWTRDQKPVLVPGESSTDPDSDGVWTGSAILDPQGNMQIFYTGYNLSEGGRQVILRAPAGDRHGSSFTKTGKTPIRIVSPDSYRAAFEDIDFRDPYVFFNEEESRYWMLVGTRLSSGPKWTRGCLALLTSADLQDWSLEPKPFYAPNDMYCPECPELFRLPNGKWYLVYSRFAAPDSGTVYRIADSPYGPFRKPKDGSHGRLDGRRWYAAKSCPKASDPSKRIYFGWAGDFNNEDKKWLWGGDMALPREVSANEDGYLRIDPVEDALTATFSVPTEKRHCFSNPCIRISSIGSTSTELLDAPMKCERFEYMLEFGIGPHEAQSFGLLFRSDADMRGHRLSFTPSSNGTVDLTLLTDLPPLDDFWADQYQLYVPRNVDGPEIVRHCDLSLKEEEKVRLIVSGELIQLFCGGRSITFRVSVPRPTRLTNGATNGAVYGVTNGTHGGHDDHAVRSIKELTFFVEDGEVEFRDVRLSRPSMQ</sequence>
<dbReference type="InterPro" id="IPR001362">
    <property type="entry name" value="Glyco_hydro_32"/>
</dbReference>
<dbReference type="OrthoDB" id="202537at2759"/>
<dbReference type="Proteomes" id="UP000053599">
    <property type="component" value="Unassembled WGS sequence"/>
</dbReference>
<dbReference type="GO" id="GO:0005975">
    <property type="term" value="P:carbohydrate metabolic process"/>
    <property type="evidence" value="ECO:0007669"/>
    <property type="project" value="InterPro"/>
</dbReference>
<protein>
    <recommendedName>
        <fullName evidence="2">beta-fructofuranosidase</fullName>
        <ecNumber evidence="2">3.2.1.26</ecNumber>
    </recommendedName>
</protein>
<evidence type="ECO:0000259" key="6">
    <source>
        <dbReference type="Pfam" id="PF00251"/>
    </source>
</evidence>
<feature type="domain" description="Glycosyl hydrolase family 32 N-terminal" evidence="6">
    <location>
        <begin position="23"/>
        <end position="319"/>
    </location>
</feature>